<dbReference type="InterPro" id="IPR037523">
    <property type="entry name" value="VOC_core"/>
</dbReference>
<protein>
    <submittedName>
        <fullName evidence="2">VOC family protein</fullName>
    </submittedName>
</protein>
<dbReference type="PROSITE" id="PS51819">
    <property type="entry name" value="VOC"/>
    <property type="match status" value="1"/>
</dbReference>
<sequence length="126" mass="13464">MPRPVHFEIHATDPERAITFYATVFDWSFERWGPNPYWVINTGDGPGIDGGLVPRQGPAPAADAPVNAFPATIEVTDLGATTRHVQQAGGTVIVPKTAIPGVGWLAYCTDTEGNIFGVLETDDSAE</sequence>
<dbReference type="CDD" id="cd07247">
    <property type="entry name" value="SgaA_N_like"/>
    <property type="match status" value="1"/>
</dbReference>
<dbReference type="RefSeq" id="WP_168522757.1">
    <property type="nucleotide sequence ID" value="NZ_JAAXLS010000063.1"/>
</dbReference>
<dbReference type="InterPro" id="IPR004360">
    <property type="entry name" value="Glyas_Fos-R_dOase_dom"/>
</dbReference>
<dbReference type="EMBL" id="JAAXLS010000063">
    <property type="protein sequence ID" value="NKQ58684.1"/>
    <property type="molecule type" value="Genomic_DNA"/>
</dbReference>
<dbReference type="Proteomes" id="UP000715441">
    <property type="component" value="Unassembled WGS sequence"/>
</dbReference>
<dbReference type="PANTHER" id="PTHR33993:SF2">
    <property type="entry name" value="VOC DOMAIN-CONTAINING PROTEIN"/>
    <property type="match status" value="1"/>
</dbReference>
<organism evidence="2 3">
    <name type="scientific">Amycolatopsis acididurans</name>
    <dbReference type="NCBI Taxonomy" id="2724524"/>
    <lineage>
        <taxon>Bacteria</taxon>
        <taxon>Bacillati</taxon>
        <taxon>Actinomycetota</taxon>
        <taxon>Actinomycetes</taxon>
        <taxon>Pseudonocardiales</taxon>
        <taxon>Pseudonocardiaceae</taxon>
        <taxon>Amycolatopsis</taxon>
    </lineage>
</organism>
<dbReference type="InterPro" id="IPR052164">
    <property type="entry name" value="Anthracycline_SecMetBiosynth"/>
</dbReference>
<reference evidence="2 3" key="1">
    <citation type="submission" date="2020-04" db="EMBL/GenBank/DDBJ databases">
        <title>Novel species.</title>
        <authorList>
            <person name="Teo W.F.A."/>
            <person name="Lipun K."/>
            <person name="Srisuk N."/>
            <person name="Duangmal K."/>
        </authorList>
    </citation>
    <scope>NUCLEOTIDE SEQUENCE [LARGE SCALE GENOMIC DNA]</scope>
    <source>
        <strain evidence="2 3">K13G38</strain>
    </source>
</reference>
<dbReference type="InterPro" id="IPR029068">
    <property type="entry name" value="Glyas_Bleomycin-R_OHBP_Dase"/>
</dbReference>
<comment type="caution">
    <text evidence="2">The sequence shown here is derived from an EMBL/GenBank/DDBJ whole genome shotgun (WGS) entry which is preliminary data.</text>
</comment>
<evidence type="ECO:0000259" key="1">
    <source>
        <dbReference type="PROSITE" id="PS51819"/>
    </source>
</evidence>
<evidence type="ECO:0000313" key="2">
    <source>
        <dbReference type="EMBL" id="NKQ58684.1"/>
    </source>
</evidence>
<dbReference type="Pfam" id="PF00903">
    <property type="entry name" value="Glyoxalase"/>
    <property type="match status" value="1"/>
</dbReference>
<accession>A0ABX1JH34</accession>
<keyword evidence="3" id="KW-1185">Reference proteome</keyword>
<proteinExistence type="predicted"/>
<dbReference type="PANTHER" id="PTHR33993">
    <property type="entry name" value="GLYOXALASE-RELATED"/>
    <property type="match status" value="1"/>
</dbReference>
<dbReference type="Gene3D" id="3.10.180.10">
    <property type="entry name" value="2,3-Dihydroxybiphenyl 1,2-Dioxygenase, domain 1"/>
    <property type="match status" value="1"/>
</dbReference>
<feature type="domain" description="VOC" evidence="1">
    <location>
        <begin position="3"/>
        <end position="121"/>
    </location>
</feature>
<gene>
    <name evidence="2" type="ORF">HFP15_38155</name>
</gene>
<dbReference type="SUPFAM" id="SSF54593">
    <property type="entry name" value="Glyoxalase/Bleomycin resistance protein/Dihydroxybiphenyl dioxygenase"/>
    <property type="match status" value="1"/>
</dbReference>
<name>A0ABX1JH34_9PSEU</name>
<evidence type="ECO:0000313" key="3">
    <source>
        <dbReference type="Proteomes" id="UP000715441"/>
    </source>
</evidence>